<comment type="caution">
    <text evidence="8">The sequence shown here is derived from an EMBL/GenBank/DDBJ whole genome shotgun (WGS) entry which is preliminary data.</text>
</comment>
<keyword evidence="2" id="KW-1003">Cell membrane</keyword>
<evidence type="ECO:0000256" key="3">
    <source>
        <dbReference type="ARBA" id="ARBA00022692"/>
    </source>
</evidence>
<dbReference type="GO" id="GO:0022857">
    <property type="term" value="F:transmembrane transporter activity"/>
    <property type="evidence" value="ECO:0007669"/>
    <property type="project" value="InterPro"/>
</dbReference>
<evidence type="ECO:0000256" key="2">
    <source>
        <dbReference type="ARBA" id="ARBA00022475"/>
    </source>
</evidence>
<evidence type="ECO:0000313" key="8">
    <source>
        <dbReference type="EMBL" id="PLT47257.1"/>
    </source>
</evidence>
<proteinExistence type="inferred from homology"/>
<dbReference type="PANTHER" id="PTHR30561">
    <property type="entry name" value="SMR FAMILY PROTON-DEPENDENT DRUG EFFLUX TRANSPORTER SUGE"/>
    <property type="match status" value="1"/>
</dbReference>
<dbReference type="GO" id="GO:0005886">
    <property type="term" value="C:plasma membrane"/>
    <property type="evidence" value="ECO:0007669"/>
    <property type="project" value="UniProtKB-SubCell"/>
</dbReference>
<evidence type="ECO:0000256" key="7">
    <source>
        <dbReference type="SAM" id="Phobius"/>
    </source>
</evidence>
<dbReference type="InterPro" id="IPR037185">
    <property type="entry name" value="EmrE-like"/>
</dbReference>
<evidence type="ECO:0000256" key="4">
    <source>
        <dbReference type="ARBA" id="ARBA00022989"/>
    </source>
</evidence>
<sequence>MSSQVMTKAKPRMNKGWLFVTLTCIMELVWVYGFHAATAPLHFVLVAAVIAVDFYFLFRACELLPTGTVYAIFAAAGTAGAALMDLLLFGGSLSFAKLGFMALLLSGVILLKLADGKDDSSR</sequence>
<keyword evidence="3 6" id="KW-0812">Transmembrane</keyword>
<feature type="transmembrane region" description="Helical" evidence="7">
    <location>
        <begin position="70"/>
        <end position="89"/>
    </location>
</feature>
<reference evidence="8 9" key="1">
    <citation type="submission" date="2017-05" db="EMBL/GenBank/DDBJ databases">
        <title>Functional genome analysis of Paenibacillus pasadenensis strain R16: insights on endophytic life style and antifungal activity.</title>
        <authorList>
            <person name="Passera A."/>
            <person name="Marcolungo L."/>
            <person name="Casati P."/>
            <person name="Brasca M."/>
            <person name="Quaglino F."/>
            <person name="Delledonne M."/>
        </authorList>
    </citation>
    <scope>NUCLEOTIDE SEQUENCE [LARGE SCALE GENOMIC DNA]</scope>
    <source>
        <strain evidence="8 9">R16</strain>
    </source>
</reference>
<dbReference type="Proteomes" id="UP000234789">
    <property type="component" value="Unassembled WGS sequence"/>
</dbReference>
<keyword evidence="5 7" id="KW-0472">Membrane</keyword>
<comment type="subcellular location">
    <subcellularLocation>
        <location evidence="1 6">Cell membrane</location>
        <topology evidence="1 6">Multi-pass membrane protein</topology>
    </subcellularLocation>
</comment>
<dbReference type="PANTHER" id="PTHR30561:SF7">
    <property type="entry name" value="GUANIDINIUM EFFLUX SYSTEM SUBUNIT GDNC-RELATED"/>
    <property type="match status" value="1"/>
</dbReference>
<dbReference type="Pfam" id="PF00893">
    <property type="entry name" value="Multi_Drug_Res"/>
    <property type="match status" value="1"/>
</dbReference>
<dbReference type="Gene3D" id="1.10.3730.20">
    <property type="match status" value="1"/>
</dbReference>
<evidence type="ECO:0000313" key="9">
    <source>
        <dbReference type="Proteomes" id="UP000234789"/>
    </source>
</evidence>
<protein>
    <submittedName>
        <fullName evidence="8">Quaternary ammonium compound-resistance protein SugE</fullName>
    </submittedName>
</protein>
<evidence type="ECO:0000256" key="5">
    <source>
        <dbReference type="ARBA" id="ARBA00023136"/>
    </source>
</evidence>
<keyword evidence="4 7" id="KW-1133">Transmembrane helix</keyword>
<dbReference type="InterPro" id="IPR000390">
    <property type="entry name" value="Small_drug/metabolite_transptr"/>
</dbReference>
<dbReference type="SUPFAM" id="SSF103481">
    <property type="entry name" value="Multidrug resistance efflux transporter EmrE"/>
    <property type="match status" value="1"/>
</dbReference>
<name>A0A2N5NA77_9BACL</name>
<dbReference type="AlphaFoldDB" id="A0A2N5NA77"/>
<accession>A0A2N5NA77</accession>
<evidence type="ECO:0000256" key="1">
    <source>
        <dbReference type="ARBA" id="ARBA00004651"/>
    </source>
</evidence>
<gene>
    <name evidence="8" type="ORF">B8V81_1481</name>
</gene>
<feature type="transmembrane region" description="Helical" evidence="7">
    <location>
        <begin position="95"/>
        <end position="114"/>
    </location>
</feature>
<dbReference type="InterPro" id="IPR045324">
    <property type="entry name" value="Small_multidrug_res"/>
</dbReference>
<organism evidence="8 9">
    <name type="scientific">Paenibacillus pasadenensis</name>
    <dbReference type="NCBI Taxonomy" id="217090"/>
    <lineage>
        <taxon>Bacteria</taxon>
        <taxon>Bacillati</taxon>
        <taxon>Bacillota</taxon>
        <taxon>Bacilli</taxon>
        <taxon>Bacillales</taxon>
        <taxon>Paenibacillaceae</taxon>
        <taxon>Paenibacillus</taxon>
    </lineage>
</organism>
<dbReference type="EMBL" id="NFEZ01000003">
    <property type="protein sequence ID" value="PLT47257.1"/>
    <property type="molecule type" value="Genomic_DNA"/>
</dbReference>
<comment type="similarity">
    <text evidence="6">Belongs to the drug/metabolite transporter (DMT) superfamily. Small multidrug resistance (SMR) (TC 2.A.7.1) family.</text>
</comment>
<evidence type="ECO:0000256" key="6">
    <source>
        <dbReference type="RuleBase" id="RU003942"/>
    </source>
</evidence>
<keyword evidence="9" id="KW-1185">Reference proteome</keyword>
<feature type="transmembrane region" description="Helical" evidence="7">
    <location>
        <begin position="16"/>
        <end position="33"/>
    </location>
</feature>
<feature type="transmembrane region" description="Helical" evidence="7">
    <location>
        <begin position="39"/>
        <end position="58"/>
    </location>
</feature>